<sequence length="426" mass="43612">MAHRRAPVAIWRSVRGLPDFWRLLELRTASQFGDGLFQAGLAGALLFNSERAARPMAIAGAFAVLFLPYSLLGPFAGALMDRWDRRLVLVGASLARVMAVASAGICLAIGAANLVVLCGALVVNGLARFVSCGLSAALPDVVPPGQVVAMNSIASATGAIAAFVGANFMLVPRLLVGSGDTGAASIILLVSVPMVVALVLSLRFGARVLGPDDTQRAVHGSVVYAVINGWLHGIRTVRQRATVAATFSGLAAHRMVFGVNTLVVLLAVRSGGAASVGAMAGAMLFLVATGTGSFLANVVTPPAVRRWGRYATANGALAIAATIQLGGAGLQLAVMAACGFFLGAAGQVLKLCADTAIQVDVDDALRAHVFAVQDSLFWVAFIGAITAAATVIPHNGHSPALILAGTGLYLCGLAVHSIVGRRRQPA</sequence>
<accession>A0ABY4QJ22</accession>
<keyword evidence="5 6" id="KW-0472">Membrane</keyword>
<keyword evidence="2" id="KW-1003">Cell membrane</keyword>
<proteinExistence type="predicted"/>
<dbReference type="PANTHER" id="PTHR23513">
    <property type="entry name" value="INTEGRAL MEMBRANE EFFLUX PROTEIN-RELATED"/>
    <property type="match status" value="1"/>
</dbReference>
<feature type="transmembrane region" description="Helical" evidence="6">
    <location>
        <begin position="56"/>
        <end position="79"/>
    </location>
</feature>
<keyword evidence="3 6" id="KW-0812">Transmembrane</keyword>
<dbReference type="PANTHER" id="PTHR23513:SF17">
    <property type="entry name" value="MEMBRANE PROTEIN"/>
    <property type="match status" value="1"/>
</dbReference>
<organism evidence="7 8">
    <name type="scientific">Candidatus Mycobacterium methanotrophicum</name>
    <dbReference type="NCBI Taxonomy" id="2943498"/>
    <lineage>
        <taxon>Bacteria</taxon>
        <taxon>Bacillati</taxon>
        <taxon>Actinomycetota</taxon>
        <taxon>Actinomycetes</taxon>
        <taxon>Mycobacteriales</taxon>
        <taxon>Mycobacteriaceae</taxon>
        <taxon>Mycobacterium</taxon>
    </lineage>
</organism>
<feature type="transmembrane region" description="Helical" evidence="6">
    <location>
        <begin position="182"/>
        <end position="202"/>
    </location>
</feature>
<evidence type="ECO:0000256" key="2">
    <source>
        <dbReference type="ARBA" id="ARBA00022475"/>
    </source>
</evidence>
<reference evidence="7" key="1">
    <citation type="submission" date="2022-05" db="EMBL/GenBank/DDBJ databases">
        <title>A methanotrophic Mycobacterium dominates a cave microbial ecosystem.</title>
        <authorList>
            <person name="Van Spanning R.J.M."/>
            <person name="Guan Q."/>
            <person name="Melkonian C."/>
            <person name="Gallant J."/>
            <person name="Polerecky L."/>
            <person name="Flot J.-F."/>
            <person name="Brandt B.W."/>
            <person name="Braster M."/>
            <person name="Iturbe Espinoza P."/>
            <person name="Aerts J."/>
            <person name="Meima-Franke M."/>
            <person name="Piersma S.R."/>
            <person name="Bunduc C."/>
            <person name="Ummels R."/>
            <person name="Pain A."/>
            <person name="Fleming E.J."/>
            <person name="van der Wel N."/>
            <person name="Gherman V.D."/>
            <person name="Sarbu S.M."/>
            <person name="Bodelier P.L.E."/>
            <person name="Bitter W."/>
        </authorList>
    </citation>
    <scope>NUCLEOTIDE SEQUENCE</scope>
    <source>
        <strain evidence="7">Sulfur Cave</strain>
    </source>
</reference>
<dbReference type="EMBL" id="CP097320">
    <property type="protein sequence ID" value="UQX11015.1"/>
    <property type="molecule type" value="Genomic_DNA"/>
</dbReference>
<dbReference type="CDD" id="cd06173">
    <property type="entry name" value="MFS_MefA_like"/>
    <property type="match status" value="1"/>
</dbReference>
<evidence type="ECO:0000313" key="7">
    <source>
        <dbReference type="EMBL" id="UQX11015.1"/>
    </source>
</evidence>
<evidence type="ECO:0000256" key="1">
    <source>
        <dbReference type="ARBA" id="ARBA00004651"/>
    </source>
</evidence>
<feature type="transmembrane region" description="Helical" evidence="6">
    <location>
        <begin position="274"/>
        <end position="299"/>
    </location>
</feature>
<evidence type="ECO:0000313" key="8">
    <source>
        <dbReference type="Proteomes" id="UP001056610"/>
    </source>
</evidence>
<feature type="transmembrane region" description="Helical" evidence="6">
    <location>
        <begin position="147"/>
        <end position="170"/>
    </location>
</feature>
<feature type="transmembrane region" description="Helical" evidence="6">
    <location>
        <begin position="400"/>
        <end position="419"/>
    </location>
</feature>
<keyword evidence="8" id="KW-1185">Reference proteome</keyword>
<evidence type="ECO:0000256" key="3">
    <source>
        <dbReference type="ARBA" id="ARBA00022692"/>
    </source>
</evidence>
<gene>
    <name evidence="7" type="ORF">M5I08_24475</name>
</gene>
<protein>
    <submittedName>
        <fullName evidence="7">MFS transporter</fullName>
    </submittedName>
</protein>
<feature type="transmembrane region" description="Helical" evidence="6">
    <location>
        <begin position="243"/>
        <end position="268"/>
    </location>
</feature>
<evidence type="ECO:0000256" key="4">
    <source>
        <dbReference type="ARBA" id="ARBA00022989"/>
    </source>
</evidence>
<evidence type="ECO:0000256" key="5">
    <source>
        <dbReference type="ARBA" id="ARBA00023136"/>
    </source>
</evidence>
<feature type="transmembrane region" description="Helical" evidence="6">
    <location>
        <begin position="376"/>
        <end position="394"/>
    </location>
</feature>
<comment type="subcellular location">
    <subcellularLocation>
        <location evidence="1">Cell membrane</location>
        <topology evidence="1">Multi-pass membrane protein</topology>
    </subcellularLocation>
</comment>
<dbReference type="Proteomes" id="UP001056610">
    <property type="component" value="Chromosome"/>
</dbReference>
<feature type="transmembrane region" description="Helical" evidence="6">
    <location>
        <begin position="100"/>
        <end position="127"/>
    </location>
</feature>
<evidence type="ECO:0000256" key="6">
    <source>
        <dbReference type="SAM" id="Phobius"/>
    </source>
</evidence>
<keyword evidence="4 6" id="KW-1133">Transmembrane helix</keyword>
<name>A0ABY4QJ22_9MYCO</name>